<evidence type="ECO:0000313" key="1">
    <source>
        <dbReference type="EMBL" id="KAK1573928.1"/>
    </source>
</evidence>
<name>A0AAD8V040_9PEZI</name>
<accession>A0AAD8V040</accession>
<proteinExistence type="predicted"/>
<protein>
    <submittedName>
        <fullName evidence="1">Uncharacterized protein</fullName>
    </submittedName>
</protein>
<keyword evidence="2" id="KW-1185">Reference proteome</keyword>
<evidence type="ECO:0000313" key="2">
    <source>
        <dbReference type="Proteomes" id="UP001230504"/>
    </source>
</evidence>
<dbReference type="AlphaFoldDB" id="A0AAD8V040"/>
<comment type="caution">
    <text evidence="1">The sequence shown here is derived from an EMBL/GenBank/DDBJ whole genome shotgun (WGS) entry which is preliminary data.</text>
</comment>
<dbReference type="Proteomes" id="UP001230504">
    <property type="component" value="Unassembled WGS sequence"/>
</dbReference>
<reference evidence="1" key="1">
    <citation type="submission" date="2021-06" db="EMBL/GenBank/DDBJ databases">
        <title>Comparative genomics, transcriptomics and evolutionary studies reveal genomic signatures of adaptation to plant cell wall in hemibiotrophic fungi.</title>
        <authorList>
            <consortium name="DOE Joint Genome Institute"/>
            <person name="Baroncelli R."/>
            <person name="Diaz J.F."/>
            <person name="Benocci T."/>
            <person name="Peng M."/>
            <person name="Battaglia E."/>
            <person name="Haridas S."/>
            <person name="Andreopoulos W."/>
            <person name="Labutti K."/>
            <person name="Pangilinan J."/>
            <person name="Floch G.L."/>
            <person name="Makela M.R."/>
            <person name="Henrissat B."/>
            <person name="Grigoriev I.V."/>
            <person name="Crouch J.A."/>
            <person name="De Vries R.P."/>
            <person name="Sukno S.A."/>
            <person name="Thon M.R."/>
        </authorList>
    </citation>
    <scope>NUCLEOTIDE SEQUENCE</scope>
    <source>
        <strain evidence="1">CBS 125086</strain>
    </source>
</reference>
<dbReference type="GeneID" id="85437205"/>
<organism evidence="1 2">
    <name type="scientific">Colletotrichum navitas</name>
    <dbReference type="NCBI Taxonomy" id="681940"/>
    <lineage>
        <taxon>Eukaryota</taxon>
        <taxon>Fungi</taxon>
        <taxon>Dikarya</taxon>
        <taxon>Ascomycota</taxon>
        <taxon>Pezizomycotina</taxon>
        <taxon>Sordariomycetes</taxon>
        <taxon>Hypocreomycetidae</taxon>
        <taxon>Glomerellales</taxon>
        <taxon>Glomerellaceae</taxon>
        <taxon>Colletotrichum</taxon>
        <taxon>Colletotrichum graminicola species complex</taxon>
    </lineage>
</organism>
<gene>
    <name evidence="1" type="ORF">LY79DRAFT_395364</name>
</gene>
<dbReference type="RefSeq" id="XP_060409492.1">
    <property type="nucleotide sequence ID" value="XM_060552965.1"/>
</dbReference>
<sequence length="166" mass="18354">MSPTSVLATLRANIMICADGLVVKFSVAIKQRRGAGGSIPPRRTLYPSLLLLFPSFSYLHRSGFSSHASIYIPTPVCRRPSFHTLRTSRISILLTQSQTSPSAQGSRGRTSRRLPEAWNVLKAKWLFLRWGGWPGVRRVRGDGSELTLDLGAADDPGDTQDGMWCR</sequence>
<dbReference type="EMBL" id="JAHLJV010000083">
    <property type="protein sequence ID" value="KAK1573928.1"/>
    <property type="molecule type" value="Genomic_DNA"/>
</dbReference>